<organism evidence="1">
    <name type="scientific">uncultured Thermomicrobiales bacterium</name>
    <dbReference type="NCBI Taxonomy" id="1645740"/>
    <lineage>
        <taxon>Bacteria</taxon>
        <taxon>Pseudomonadati</taxon>
        <taxon>Thermomicrobiota</taxon>
        <taxon>Thermomicrobia</taxon>
        <taxon>Thermomicrobiales</taxon>
        <taxon>environmental samples</taxon>
    </lineage>
</organism>
<reference evidence="1" key="1">
    <citation type="submission" date="2020-02" db="EMBL/GenBank/DDBJ databases">
        <authorList>
            <person name="Meier V. D."/>
        </authorList>
    </citation>
    <scope>NUCLEOTIDE SEQUENCE</scope>
    <source>
        <strain evidence="1">AVDCRST_MAG87</strain>
    </source>
</reference>
<accession>A0A6J4UIS1</accession>
<evidence type="ECO:0000313" key="1">
    <source>
        <dbReference type="EMBL" id="CAA9550691.1"/>
    </source>
</evidence>
<feature type="non-terminal residue" evidence="1">
    <location>
        <position position="1"/>
    </location>
</feature>
<name>A0A6J4UIS1_9BACT</name>
<feature type="non-terminal residue" evidence="1">
    <location>
        <position position="24"/>
    </location>
</feature>
<dbReference type="EMBL" id="CADCWJ010000200">
    <property type="protein sequence ID" value="CAA9550691.1"/>
    <property type="molecule type" value="Genomic_DNA"/>
</dbReference>
<dbReference type="AlphaFoldDB" id="A0A6J4UIS1"/>
<proteinExistence type="predicted"/>
<sequence length="24" mass="3014">GVRRRLLAWSTLRRHLVRARRRPM</sequence>
<protein>
    <submittedName>
        <fullName evidence="1">Uncharacterized protein</fullName>
    </submittedName>
</protein>
<gene>
    <name evidence="1" type="ORF">AVDCRST_MAG87-839</name>
</gene>